<proteinExistence type="predicted"/>
<dbReference type="Proteomes" id="UP000799755">
    <property type="component" value="Unassembled WGS sequence"/>
</dbReference>
<evidence type="ECO:0000313" key="1">
    <source>
        <dbReference type="EMBL" id="KAF2463988.1"/>
    </source>
</evidence>
<name>A0ACB6QBL3_9PLEO</name>
<organism evidence="1 2">
    <name type="scientific">Lindgomyces ingoldianus</name>
    <dbReference type="NCBI Taxonomy" id="673940"/>
    <lineage>
        <taxon>Eukaryota</taxon>
        <taxon>Fungi</taxon>
        <taxon>Dikarya</taxon>
        <taxon>Ascomycota</taxon>
        <taxon>Pezizomycotina</taxon>
        <taxon>Dothideomycetes</taxon>
        <taxon>Pleosporomycetidae</taxon>
        <taxon>Pleosporales</taxon>
        <taxon>Lindgomycetaceae</taxon>
        <taxon>Lindgomyces</taxon>
    </lineage>
</organism>
<protein>
    <submittedName>
        <fullName evidence="1">Uncharacterized protein</fullName>
    </submittedName>
</protein>
<gene>
    <name evidence="1" type="ORF">BDR25DRAFT_396931</name>
</gene>
<accession>A0ACB6QBL3</accession>
<evidence type="ECO:0000313" key="2">
    <source>
        <dbReference type="Proteomes" id="UP000799755"/>
    </source>
</evidence>
<reference evidence="1" key="1">
    <citation type="journal article" date="2020" name="Stud. Mycol.">
        <title>101 Dothideomycetes genomes: a test case for predicting lifestyles and emergence of pathogens.</title>
        <authorList>
            <person name="Haridas S."/>
            <person name="Albert R."/>
            <person name="Binder M."/>
            <person name="Bloem J."/>
            <person name="Labutti K."/>
            <person name="Salamov A."/>
            <person name="Andreopoulos B."/>
            <person name="Baker S."/>
            <person name="Barry K."/>
            <person name="Bills G."/>
            <person name="Bluhm B."/>
            <person name="Cannon C."/>
            <person name="Castanera R."/>
            <person name="Culley D."/>
            <person name="Daum C."/>
            <person name="Ezra D."/>
            <person name="Gonzalez J."/>
            <person name="Henrissat B."/>
            <person name="Kuo A."/>
            <person name="Liang C."/>
            <person name="Lipzen A."/>
            <person name="Lutzoni F."/>
            <person name="Magnuson J."/>
            <person name="Mondo S."/>
            <person name="Nolan M."/>
            <person name="Ohm R."/>
            <person name="Pangilinan J."/>
            <person name="Park H.-J."/>
            <person name="Ramirez L."/>
            <person name="Alfaro M."/>
            <person name="Sun H."/>
            <person name="Tritt A."/>
            <person name="Yoshinaga Y."/>
            <person name="Zwiers L.-H."/>
            <person name="Turgeon B."/>
            <person name="Goodwin S."/>
            <person name="Spatafora J."/>
            <person name="Crous P."/>
            <person name="Grigoriev I."/>
        </authorList>
    </citation>
    <scope>NUCLEOTIDE SEQUENCE</scope>
    <source>
        <strain evidence="1">ATCC 200398</strain>
    </source>
</reference>
<dbReference type="EMBL" id="MU003542">
    <property type="protein sequence ID" value="KAF2463988.1"/>
    <property type="molecule type" value="Genomic_DNA"/>
</dbReference>
<keyword evidence="2" id="KW-1185">Reference proteome</keyword>
<comment type="caution">
    <text evidence="1">The sequence shown here is derived from an EMBL/GenBank/DDBJ whole genome shotgun (WGS) entry which is preliminary data.</text>
</comment>
<sequence length="537" mass="59076">MSLSRRSSSSVPESSPPPYSHVGTSPPPFRSSPPTSECGAEGKFIVGTGETNVYTSTKSSIAKAKFGSNKLMKPKPLKAIPGKFEPVDVERSPESPRKPSHRKYCIAAIVIIAVLGVIAIVVGSVLPVVLKDRNHTASNTTTVVTSTVVSIVASQHPTSTPTPQPTLQPQQYLGGFDAVSPNNYAHMFYTDQAGNLEHIYDYRSTWQRGSPGKIATGVHPGSPVSASLLNSYPYQVHVFYVDNNNMVQGLFGTPSVSYVSKWFVHPVGSQQLKTSDSLFLRSCVASDSARYKYAMNASLYLYYGASDGSIQKFAFWNRTKDPWQHIDDLPDLQGATEVECQFARGIETLWTTNNKSRIISWYRSNVTGWHWKQGFTGTDAIFPATSLLSLSDASTNRTHIVFQNALHNLQRYELRYFGANMELTGNTVLHKGTPGTRLTTWANYGYCGISVELYYQRDNTSDLYNATFRDHCYSLSTSCYVTDSTSADQVVPLVQTYGKNVKHKHKERYAVGAIIGIIFASVTGCILLCCCCALCTS</sequence>